<dbReference type="OrthoDB" id="2862635at2759"/>
<feature type="chain" id="PRO_5014359894" description="Concanavalin A-like lectin/glucanase" evidence="3">
    <location>
        <begin position="19"/>
        <end position="287"/>
    </location>
</feature>
<protein>
    <recommendedName>
        <fullName evidence="6">Concanavalin A-like lectin/glucanase</fullName>
    </recommendedName>
</protein>
<organism evidence="4 5">
    <name type="scientific">Hyaloscypha hepaticicola</name>
    <dbReference type="NCBI Taxonomy" id="2082293"/>
    <lineage>
        <taxon>Eukaryota</taxon>
        <taxon>Fungi</taxon>
        <taxon>Dikarya</taxon>
        <taxon>Ascomycota</taxon>
        <taxon>Pezizomycotina</taxon>
        <taxon>Leotiomycetes</taxon>
        <taxon>Helotiales</taxon>
        <taxon>Hyaloscyphaceae</taxon>
        <taxon>Hyaloscypha</taxon>
    </lineage>
</organism>
<evidence type="ECO:0000313" key="5">
    <source>
        <dbReference type="Proteomes" id="UP000235672"/>
    </source>
</evidence>
<evidence type="ECO:0008006" key="6">
    <source>
        <dbReference type="Google" id="ProtNLM"/>
    </source>
</evidence>
<dbReference type="InterPro" id="IPR038656">
    <property type="entry name" value="Peptidase_G1_sf"/>
</dbReference>
<dbReference type="PANTHER" id="PTHR37536">
    <property type="entry name" value="PUTATIVE (AFU_ORTHOLOGUE AFUA_3G02970)-RELATED"/>
    <property type="match status" value="1"/>
</dbReference>
<dbReference type="Proteomes" id="UP000235672">
    <property type="component" value="Unassembled WGS sequence"/>
</dbReference>
<proteinExistence type="predicted"/>
<evidence type="ECO:0000256" key="2">
    <source>
        <dbReference type="SAM" id="MobiDB-lite"/>
    </source>
</evidence>
<dbReference type="PRINTS" id="PR00977">
    <property type="entry name" value="SCYTLDPTASE"/>
</dbReference>
<dbReference type="Pfam" id="PF01828">
    <property type="entry name" value="Peptidase_A4"/>
    <property type="match status" value="1"/>
</dbReference>
<dbReference type="GO" id="GO:0070007">
    <property type="term" value="F:glutamic-type endopeptidase activity"/>
    <property type="evidence" value="ECO:0007669"/>
    <property type="project" value="InterPro"/>
</dbReference>
<accession>A0A2J6PTA4</accession>
<dbReference type="STRING" id="1745343.A0A2J6PTA4"/>
<dbReference type="GO" id="GO:0006508">
    <property type="term" value="P:proteolysis"/>
    <property type="evidence" value="ECO:0007669"/>
    <property type="project" value="InterPro"/>
</dbReference>
<dbReference type="PANTHER" id="PTHR37536:SF1">
    <property type="entry name" value="ASPERGILLOPEPSIN, PUTAITVE (AFU_ORTHOLOGUE AFUA_7G01200)"/>
    <property type="match status" value="1"/>
</dbReference>
<name>A0A2J6PTA4_9HELO</name>
<sequence>MKVSLALLSSILISTTLAASHTSRRQLPQNLTSIANSTTTTPGTPRNNRNLQGVPRKLSTKQSKNKSKVNTVDYSSNWGGAVIQSPPAGQTFNAVAGSFKVPTPSIPANGMGTGESFAAAVWVGIDGDTYTNAILQTGIDLAVAADGTPSFSAWYEWYPDYSYNFDDITISAGDEITLTVIASSSTEGTALVENVTTGQQASIDLSSTYALGGQNAEWIVEDFEVNGGLVAFADFGTVEFTNCVATTEESTVGVDGTTVIEIGDAGGQLTGVDIVNNEEVVVFWKSH</sequence>
<gene>
    <name evidence="4" type="ORF">NA56DRAFT_648712</name>
</gene>
<evidence type="ECO:0000313" key="4">
    <source>
        <dbReference type="EMBL" id="PMD17265.1"/>
    </source>
</evidence>
<dbReference type="EMBL" id="KZ613500">
    <property type="protein sequence ID" value="PMD17265.1"/>
    <property type="molecule type" value="Genomic_DNA"/>
</dbReference>
<evidence type="ECO:0000256" key="3">
    <source>
        <dbReference type="SAM" id="SignalP"/>
    </source>
</evidence>
<keyword evidence="3" id="KW-0732">Signal</keyword>
<dbReference type="SUPFAM" id="SSF49899">
    <property type="entry name" value="Concanavalin A-like lectins/glucanases"/>
    <property type="match status" value="1"/>
</dbReference>
<feature type="region of interest" description="Disordered" evidence="2">
    <location>
        <begin position="22"/>
        <end position="67"/>
    </location>
</feature>
<reference evidence="4 5" key="1">
    <citation type="submission" date="2016-05" db="EMBL/GenBank/DDBJ databases">
        <title>A degradative enzymes factory behind the ericoid mycorrhizal symbiosis.</title>
        <authorList>
            <consortium name="DOE Joint Genome Institute"/>
            <person name="Martino E."/>
            <person name="Morin E."/>
            <person name="Grelet G."/>
            <person name="Kuo A."/>
            <person name="Kohler A."/>
            <person name="Daghino S."/>
            <person name="Barry K."/>
            <person name="Choi C."/>
            <person name="Cichocki N."/>
            <person name="Clum A."/>
            <person name="Copeland A."/>
            <person name="Hainaut M."/>
            <person name="Haridas S."/>
            <person name="Labutti K."/>
            <person name="Lindquist E."/>
            <person name="Lipzen A."/>
            <person name="Khouja H.-R."/>
            <person name="Murat C."/>
            <person name="Ohm R."/>
            <person name="Olson A."/>
            <person name="Spatafora J."/>
            <person name="Veneault-Fourrey C."/>
            <person name="Henrissat B."/>
            <person name="Grigoriev I."/>
            <person name="Martin F."/>
            <person name="Perotto S."/>
        </authorList>
    </citation>
    <scope>NUCLEOTIDE SEQUENCE [LARGE SCALE GENOMIC DNA]</scope>
    <source>
        <strain evidence="4 5">UAMH 7357</strain>
    </source>
</reference>
<keyword evidence="5" id="KW-1185">Reference proteome</keyword>
<dbReference type="CDD" id="cd13426">
    <property type="entry name" value="Peptidase_G1"/>
    <property type="match status" value="1"/>
</dbReference>
<dbReference type="AlphaFoldDB" id="A0A2J6PTA4"/>
<feature type="active site" description="Proton acceptor" evidence="1">
    <location>
        <position position="221"/>
    </location>
</feature>
<dbReference type="InterPro" id="IPR013320">
    <property type="entry name" value="ConA-like_dom_sf"/>
</dbReference>
<feature type="signal peptide" evidence="3">
    <location>
        <begin position="1"/>
        <end position="18"/>
    </location>
</feature>
<dbReference type="InterPro" id="IPR000250">
    <property type="entry name" value="Peptidase_G1"/>
</dbReference>
<evidence type="ECO:0000256" key="1">
    <source>
        <dbReference type="PIRSR" id="PIRSR600250-50"/>
    </source>
</evidence>
<feature type="compositionally biased region" description="Low complexity" evidence="2">
    <location>
        <begin position="30"/>
        <end position="51"/>
    </location>
</feature>
<dbReference type="Gene3D" id="2.60.120.700">
    <property type="entry name" value="Peptidase G1"/>
    <property type="match status" value="1"/>
</dbReference>